<evidence type="ECO:0000256" key="8">
    <source>
        <dbReference type="ARBA" id="ARBA00023136"/>
    </source>
</evidence>
<dbReference type="Gene3D" id="3.40.50.300">
    <property type="entry name" value="P-loop containing nucleotide triphosphate hydrolases"/>
    <property type="match status" value="1"/>
</dbReference>
<dbReference type="SUPFAM" id="SSF52540">
    <property type="entry name" value="P-loop containing nucleoside triphosphate hydrolases"/>
    <property type="match status" value="1"/>
</dbReference>
<reference evidence="12" key="1">
    <citation type="submission" date="2016-10" db="EMBL/GenBank/DDBJ databases">
        <authorList>
            <person name="Varghese N."/>
            <person name="Submissions S."/>
        </authorList>
    </citation>
    <scope>NUCLEOTIDE SEQUENCE [LARGE SCALE GENOMIC DNA]</scope>
    <source>
        <strain evidence="12">DSM 44268</strain>
    </source>
</reference>
<keyword evidence="7" id="KW-1278">Translocase</keyword>
<evidence type="ECO:0000256" key="2">
    <source>
        <dbReference type="ARBA" id="ARBA00005417"/>
    </source>
</evidence>
<organism evidence="11 12">
    <name type="scientific">Blastococcus aurantiacus</name>
    <dbReference type="NCBI Taxonomy" id="1550231"/>
    <lineage>
        <taxon>Bacteria</taxon>
        <taxon>Bacillati</taxon>
        <taxon>Actinomycetota</taxon>
        <taxon>Actinomycetes</taxon>
        <taxon>Geodermatophilales</taxon>
        <taxon>Geodermatophilaceae</taxon>
        <taxon>Blastococcus</taxon>
    </lineage>
</organism>
<dbReference type="InterPro" id="IPR050763">
    <property type="entry name" value="ABC_transporter_ATP-binding"/>
</dbReference>
<evidence type="ECO:0000256" key="5">
    <source>
        <dbReference type="ARBA" id="ARBA00022741"/>
    </source>
</evidence>
<comment type="similarity">
    <text evidence="2">Belongs to the ABC transporter superfamily.</text>
</comment>
<dbReference type="SMART" id="SM00382">
    <property type="entry name" value="AAA"/>
    <property type="match status" value="1"/>
</dbReference>
<accession>A0A1G7JII6</accession>
<evidence type="ECO:0000256" key="6">
    <source>
        <dbReference type="ARBA" id="ARBA00022840"/>
    </source>
</evidence>
<dbReference type="InterPro" id="IPR017871">
    <property type="entry name" value="ABC_transporter-like_CS"/>
</dbReference>
<dbReference type="RefSeq" id="WP_091764596.1">
    <property type="nucleotide sequence ID" value="NZ_FNBT01000002.1"/>
</dbReference>
<dbReference type="OrthoDB" id="9804819at2"/>
<keyword evidence="3" id="KW-0813">Transport</keyword>
<dbReference type="EMBL" id="FNBT01000002">
    <property type="protein sequence ID" value="SDF24782.1"/>
    <property type="molecule type" value="Genomic_DNA"/>
</dbReference>
<dbReference type="InterPro" id="IPR003593">
    <property type="entry name" value="AAA+_ATPase"/>
</dbReference>
<evidence type="ECO:0000256" key="3">
    <source>
        <dbReference type="ARBA" id="ARBA00022448"/>
    </source>
</evidence>
<feature type="domain" description="ABC transporter" evidence="10">
    <location>
        <begin position="21"/>
        <end position="246"/>
    </location>
</feature>
<evidence type="ECO:0000313" key="12">
    <source>
        <dbReference type="Proteomes" id="UP000199406"/>
    </source>
</evidence>
<evidence type="ECO:0000256" key="4">
    <source>
        <dbReference type="ARBA" id="ARBA00022475"/>
    </source>
</evidence>
<name>A0A1G7JII6_9ACTN</name>
<protein>
    <submittedName>
        <fullName evidence="11">ABC-2 type transport system ATP-binding protein</fullName>
    </submittedName>
</protein>
<dbReference type="PROSITE" id="PS50893">
    <property type="entry name" value="ABC_TRANSPORTER_2"/>
    <property type="match status" value="1"/>
</dbReference>
<dbReference type="InterPro" id="IPR003439">
    <property type="entry name" value="ABC_transporter-like_ATP-bd"/>
</dbReference>
<evidence type="ECO:0000259" key="10">
    <source>
        <dbReference type="PROSITE" id="PS50893"/>
    </source>
</evidence>
<dbReference type="Pfam" id="PF00005">
    <property type="entry name" value="ABC_tran"/>
    <property type="match status" value="1"/>
</dbReference>
<dbReference type="GO" id="GO:0016887">
    <property type="term" value="F:ATP hydrolysis activity"/>
    <property type="evidence" value="ECO:0007669"/>
    <property type="project" value="InterPro"/>
</dbReference>
<keyword evidence="9" id="KW-0046">Antibiotic resistance</keyword>
<dbReference type="FunFam" id="3.40.50.300:FF:000589">
    <property type="entry name" value="ABC transporter, ATP-binding subunit"/>
    <property type="match status" value="1"/>
</dbReference>
<sequence length="312" mass="33703">MTTTWTAPGTTAVAHADEPAVRVRGLVKRYAGRAVVDGLDLDVHRGEVFALLGPNGAGKTTTVEILEGLRRRDEGEVRVLGDDPVTGRRAWRDRIGVVGQSTGAGDALTVRETLDHFAVYHALAEDTDELIAAVGLTEAAGRRAATLSGGQRRRLEVALSMQGRPDLLFLDEPTTGLDPVARRQFWTVLERLRDGGTTILLTTHYLDEAAHLADRVGVIDAGRLVDVAPPDRMGGERRRRSTVRWREGDVVRTVVTTEPAATLRALLASAPRADLPDLTVTRPSLEEIYLELVGAAPAPADVSHTEDEGVLR</sequence>
<dbReference type="AlphaFoldDB" id="A0A1G7JII6"/>
<evidence type="ECO:0000256" key="1">
    <source>
        <dbReference type="ARBA" id="ARBA00004202"/>
    </source>
</evidence>
<dbReference type="PANTHER" id="PTHR42711:SF5">
    <property type="entry name" value="ABC TRANSPORTER ATP-BINDING PROTEIN NATA"/>
    <property type="match status" value="1"/>
</dbReference>
<keyword evidence="5" id="KW-0547">Nucleotide-binding</keyword>
<keyword evidence="6 11" id="KW-0067">ATP-binding</keyword>
<dbReference type="Proteomes" id="UP000199406">
    <property type="component" value="Unassembled WGS sequence"/>
</dbReference>
<keyword evidence="4" id="KW-1003">Cell membrane</keyword>
<dbReference type="STRING" id="1550231.SAMN05660662_1535"/>
<dbReference type="PANTHER" id="PTHR42711">
    <property type="entry name" value="ABC TRANSPORTER ATP-BINDING PROTEIN"/>
    <property type="match status" value="1"/>
</dbReference>
<dbReference type="CDD" id="cd03230">
    <property type="entry name" value="ABC_DR_subfamily_A"/>
    <property type="match status" value="1"/>
</dbReference>
<dbReference type="InterPro" id="IPR027417">
    <property type="entry name" value="P-loop_NTPase"/>
</dbReference>
<dbReference type="GO" id="GO:0005524">
    <property type="term" value="F:ATP binding"/>
    <property type="evidence" value="ECO:0007669"/>
    <property type="project" value="UniProtKB-KW"/>
</dbReference>
<comment type="subcellular location">
    <subcellularLocation>
        <location evidence="1">Cell membrane</location>
        <topology evidence="1">Peripheral membrane protein</topology>
    </subcellularLocation>
</comment>
<evidence type="ECO:0000256" key="7">
    <source>
        <dbReference type="ARBA" id="ARBA00022967"/>
    </source>
</evidence>
<dbReference type="GO" id="GO:0046677">
    <property type="term" value="P:response to antibiotic"/>
    <property type="evidence" value="ECO:0007669"/>
    <property type="project" value="UniProtKB-KW"/>
</dbReference>
<dbReference type="PROSITE" id="PS00211">
    <property type="entry name" value="ABC_TRANSPORTER_1"/>
    <property type="match status" value="1"/>
</dbReference>
<dbReference type="GO" id="GO:0005886">
    <property type="term" value="C:plasma membrane"/>
    <property type="evidence" value="ECO:0007669"/>
    <property type="project" value="UniProtKB-SubCell"/>
</dbReference>
<proteinExistence type="inferred from homology"/>
<evidence type="ECO:0000256" key="9">
    <source>
        <dbReference type="ARBA" id="ARBA00023251"/>
    </source>
</evidence>
<gene>
    <name evidence="11" type="ORF">SAMN05660662_1535</name>
</gene>
<keyword evidence="12" id="KW-1185">Reference proteome</keyword>
<evidence type="ECO:0000313" key="11">
    <source>
        <dbReference type="EMBL" id="SDF24782.1"/>
    </source>
</evidence>
<keyword evidence="8" id="KW-0472">Membrane</keyword>